<proteinExistence type="predicted"/>
<accession>A0ABV0UJ59</accession>
<protein>
    <submittedName>
        <fullName evidence="1">Uncharacterized protein</fullName>
    </submittedName>
</protein>
<dbReference type="EMBL" id="JAHRIQ010072757">
    <property type="protein sequence ID" value="MEQ2245282.1"/>
    <property type="molecule type" value="Genomic_DNA"/>
</dbReference>
<organism evidence="1 2">
    <name type="scientific">Ilyodon furcidens</name>
    <name type="common">goldbreast splitfin</name>
    <dbReference type="NCBI Taxonomy" id="33524"/>
    <lineage>
        <taxon>Eukaryota</taxon>
        <taxon>Metazoa</taxon>
        <taxon>Chordata</taxon>
        <taxon>Craniata</taxon>
        <taxon>Vertebrata</taxon>
        <taxon>Euteleostomi</taxon>
        <taxon>Actinopterygii</taxon>
        <taxon>Neopterygii</taxon>
        <taxon>Teleostei</taxon>
        <taxon>Neoteleostei</taxon>
        <taxon>Acanthomorphata</taxon>
        <taxon>Ovalentaria</taxon>
        <taxon>Atherinomorphae</taxon>
        <taxon>Cyprinodontiformes</taxon>
        <taxon>Goodeidae</taxon>
        <taxon>Ilyodon</taxon>
    </lineage>
</organism>
<name>A0ABV0UJ59_9TELE</name>
<dbReference type="Proteomes" id="UP001482620">
    <property type="component" value="Unassembled WGS sequence"/>
</dbReference>
<evidence type="ECO:0000313" key="2">
    <source>
        <dbReference type="Proteomes" id="UP001482620"/>
    </source>
</evidence>
<evidence type="ECO:0000313" key="1">
    <source>
        <dbReference type="EMBL" id="MEQ2245282.1"/>
    </source>
</evidence>
<reference evidence="1 2" key="1">
    <citation type="submission" date="2021-06" db="EMBL/GenBank/DDBJ databases">
        <authorList>
            <person name="Palmer J.M."/>
        </authorList>
    </citation>
    <scope>NUCLEOTIDE SEQUENCE [LARGE SCALE GENOMIC DNA]</scope>
    <source>
        <strain evidence="2">if_2019</strain>
        <tissue evidence="1">Muscle</tissue>
    </source>
</reference>
<sequence>MDTPKHGLYCPSATLKRVLQHVQAHCPFAHSNLFCVTFELASSSLSGLLAHVGTRLVSMLIMTLPYQLQQHLQKNFSFGSGFHSNISHQNMFISGTQNQSHS</sequence>
<gene>
    <name evidence="1" type="ORF">ILYODFUR_026018</name>
</gene>
<keyword evidence="2" id="KW-1185">Reference proteome</keyword>
<comment type="caution">
    <text evidence="1">The sequence shown here is derived from an EMBL/GenBank/DDBJ whole genome shotgun (WGS) entry which is preliminary data.</text>
</comment>